<dbReference type="PANTHER" id="PTHR10730">
    <property type="entry name" value="PROCOLLAGEN-LYSINE,2-OXOGLUTARATE 5-DIOXYGENASE/GLYCOSYLTRANSFERASE 25 FAMILY MEMBER"/>
    <property type="match status" value="1"/>
</dbReference>
<dbReference type="EMBL" id="CH474001">
    <property type="protein sequence ID" value="EDL93368.1"/>
    <property type="molecule type" value="Genomic_DNA"/>
</dbReference>
<gene>
    <name evidence="1" type="ORF">rCG_45647</name>
</gene>
<name>A6JTT0_RAT</name>
<sequence>MEDVLTQKLSWDLIYLGRKQVNPEEEVAVEGLPGLVVAGYSYWTLAYTLSLAGARKLLASQPLHRMLPVDEFLPVMFDRHPNDQYKAHFWPRDLQAFSARPLLASPTHYAGDTEWLSDTETSSPWDDDSGRLISWTGSQKTLRGPYLHLAGSSGHSLHPHPRDEL</sequence>
<protein>
    <submittedName>
        <fullName evidence="1">RCG45647, isoform CRA_b</fullName>
    </submittedName>
</protein>
<proteinExistence type="predicted"/>
<dbReference type="Proteomes" id="UP000234681">
    <property type="component" value="Chromosome 3"/>
</dbReference>
<evidence type="ECO:0000313" key="2">
    <source>
        <dbReference type="Proteomes" id="UP000234681"/>
    </source>
</evidence>
<dbReference type="PANTHER" id="PTHR10730:SF9">
    <property type="entry name" value="INACTIVE GLYCOSYLTRANSFERASE 25 FAMILY MEMBER 3"/>
    <property type="match status" value="1"/>
</dbReference>
<evidence type="ECO:0000313" key="1">
    <source>
        <dbReference type="EMBL" id="EDL93368.1"/>
    </source>
</evidence>
<dbReference type="AlphaFoldDB" id="A6JTT0"/>
<dbReference type="InterPro" id="IPR050757">
    <property type="entry name" value="Collagen_mod_GT25"/>
</dbReference>
<reference evidence="1 2" key="1">
    <citation type="submission" date="2005-09" db="EMBL/GenBank/DDBJ databases">
        <authorList>
            <person name="Mural R.J."/>
            <person name="Li P.W."/>
            <person name="Adams M.D."/>
            <person name="Amanatides P.G."/>
            <person name="Baden-Tillson H."/>
            <person name="Barnstead M."/>
            <person name="Chin S.H."/>
            <person name="Dew I."/>
            <person name="Evans C.A."/>
            <person name="Ferriera S."/>
            <person name="Flanigan M."/>
            <person name="Fosler C."/>
            <person name="Glodek A."/>
            <person name="Gu Z."/>
            <person name="Holt R.A."/>
            <person name="Jennings D."/>
            <person name="Kraft C.L."/>
            <person name="Lu F."/>
            <person name="Nguyen T."/>
            <person name="Nusskern D.R."/>
            <person name="Pfannkoch C.M."/>
            <person name="Sitter C."/>
            <person name="Sutton G.G."/>
            <person name="Venter J.C."/>
            <person name="Wang Z."/>
            <person name="Woodage T."/>
            <person name="Zheng X.H."/>
            <person name="Zhong F."/>
        </authorList>
    </citation>
    <scope>NUCLEOTIDE SEQUENCE [LARGE SCALE GENOMIC DNA]</scope>
    <source>
        <strain>BN</strain>
        <strain evidence="2">Sprague-Dawley</strain>
    </source>
</reference>
<organism evidence="1 2">
    <name type="scientific">Rattus norvegicus</name>
    <name type="common">Rat</name>
    <dbReference type="NCBI Taxonomy" id="10116"/>
    <lineage>
        <taxon>Eukaryota</taxon>
        <taxon>Metazoa</taxon>
        <taxon>Chordata</taxon>
        <taxon>Craniata</taxon>
        <taxon>Vertebrata</taxon>
        <taxon>Euteleostomi</taxon>
        <taxon>Mammalia</taxon>
        <taxon>Eutheria</taxon>
        <taxon>Euarchontoglires</taxon>
        <taxon>Glires</taxon>
        <taxon>Rodentia</taxon>
        <taxon>Myomorpha</taxon>
        <taxon>Muroidea</taxon>
        <taxon>Muridae</taxon>
        <taxon>Murinae</taxon>
        <taxon>Rattus</taxon>
    </lineage>
</organism>
<accession>A6JTT0</accession>